<evidence type="ECO:0000256" key="10">
    <source>
        <dbReference type="ARBA" id="ARBA00040319"/>
    </source>
</evidence>
<evidence type="ECO:0000256" key="11">
    <source>
        <dbReference type="RuleBase" id="RU363032"/>
    </source>
</evidence>
<dbReference type="Pfam" id="PF00528">
    <property type="entry name" value="BPD_transp_1"/>
    <property type="match status" value="1"/>
</dbReference>
<keyword evidence="8 11" id="KW-1133">Transmembrane helix</keyword>
<keyword evidence="14" id="KW-1185">Reference proteome</keyword>
<keyword evidence="5" id="KW-0997">Cell inner membrane</keyword>
<evidence type="ECO:0000256" key="6">
    <source>
        <dbReference type="ARBA" id="ARBA00022692"/>
    </source>
</evidence>
<protein>
    <recommendedName>
        <fullName evidence="10">Arginine ABC transporter permease protein ArtM</fullName>
    </recommendedName>
</protein>
<evidence type="ECO:0000256" key="2">
    <source>
        <dbReference type="ARBA" id="ARBA00010072"/>
    </source>
</evidence>
<dbReference type="Gene3D" id="1.10.3720.10">
    <property type="entry name" value="MetI-like"/>
    <property type="match status" value="1"/>
</dbReference>
<feature type="domain" description="ABC transmembrane type-1" evidence="12">
    <location>
        <begin position="44"/>
        <end position="241"/>
    </location>
</feature>
<comment type="subcellular location">
    <subcellularLocation>
        <location evidence="1">Cell inner membrane</location>
        <topology evidence="1">Multi-pass membrane protein</topology>
    </subcellularLocation>
    <subcellularLocation>
        <location evidence="11">Cell membrane</location>
        <topology evidence="11">Multi-pass membrane protein</topology>
    </subcellularLocation>
</comment>
<dbReference type="InterPro" id="IPR035906">
    <property type="entry name" value="MetI-like_sf"/>
</dbReference>
<proteinExistence type="inferred from homology"/>
<feature type="transmembrane region" description="Helical" evidence="11">
    <location>
        <begin position="79"/>
        <end position="100"/>
    </location>
</feature>
<dbReference type="GO" id="GO:0006865">
    <property type="term" value="P:amino acid transport"/>
    <property type="evidence" value="ECO:0007669"/>
    <property type="project" value="UniProtKB-KW"/>
</dbReference>
<gene>
    <name evidence="13" type="ORF">SAMN05216576_11383</name>
</gene>
<dbReference type="EMBL" id="FMZQ01000013">
    <property type="protein sequence ID" value="SDD25091.1"/>
    <property type="molecule type" value="Genomic_DNA"/>
</dbReference>
<dbReference type="GO" id="GO:0022857">
    <property type="term" value="F:transmembrane transporter activity"/>
    <property type="evidence" value="ECO:0007669"/>
    <property type="project" value="InterPro"/>
</dbReference>
<feature type="transmembrane region" description="Helical" evidence="11">
    <location>
        <begin position="120"/>
        <end position="138"/>
    </location>
</feature>
<dbReference type="PANTHER" id="PTHR30614:SF10">
    <property type="entry name" value="ARGININE ABC TRANSPORTER PERMEASE PROTEIN ARTM"/>
    <property type="match status" value="1"/>
</dbReference>
<evidence type="ECO:0000256" key="5">
    <source>
        <dbReference type="ARBA" id="ARBA00022519"/>
    </source>
</evidence>
<dbReference type="SUPFAM" id="SSF161098">
    <property type="entry name" value="MetI-like"/>
    <property type="match status" value="1"/>
</dbReference>
<dbReference type="CDD" id="cd06261">
    <property type="entry name" value="TM_PBP2"/>
    <property type="match status" value="1"/>
</dbReference>
<evidence type="ECO:0000256" key="4">
    <source>
        <dbReference type="ARBA" id="ARBA00022475"/>
    </source>
</evidence>
<evidence type="ECO:0000313" key="14">
    <source>
        <dbReference type="Proteomes" id="UP000199467"/>
    </source>
</evidence>
<evidence type="ECO:0000256" key="9">
    <source>
        <dbReference type="ARBA" id="ARBA00023136"/>
    </source>
</evidence>
<comment type="similarity">
    <text evidence="2">Belongs to the binding-protein-dependent transport system permease family. HisMQ subfamily.</text>
</comment>
<keyword evidence="6 11" id="KW-0812">Transmembrane</keyword>
<feature type="transmembrane region" description="Helical" evidence="11">
    <location>
        <begin position="44"/>
        <end position="67"/>
    </location>
</feature>
<dbReference type="InterPro" id="IPR043429">
    <property type="entry name" value="ArtM/GltK/GlnP/TcyL/YhdX-like"/>
</dbReference>
<keyword evidence="4" id="KW-1003">Cell membrane</keyword>
<dbReference type="InterPro" id="IPR000515">
    <property type="entry name" value="MetI-like"/>
</dbReference>
<dbReference type="InterPro" id="IPR010065">
    <property type="entry name" value="AA_ABC_transptr_permease_3TM"/>
</dbReference>
<dbReference type="Proteomes" id="UP000199467">
    <property type="component" value="Unassembled WGS sequence"/>
</dbReference>
<feature type="transmembrane region" description="Helical" evidence="11">
    <location>
        <begin position="222"/>
        <end position="241"/>
    </location>
</feature>
<sequence>MRKNAAIIAWLAAGVLIALALWTSLSSLNWAVIIKWLPRLSQGALLTLELVAIAVVAGLILALPMGIARASKHWYVRALPYGYIFFFRGTPLLVQLFLVYYGLAQFDAVRQGPLWPYLRSPYWCAIITMTLHTAAYIAEILRGAIQAVPPGEVEAARALGMSRAKTMFYIILPRAARIGLPAYSNEVILMLKASALASTVTLLELTGMARTIIARTYLPVEIFFAAGLFYLVIAFVLVRAFRLLERWLRVDACQGR</sequence>
<evidence type="ECO:0000256" key="3">
    <source>
        <dbReference type="ARBA" id="ARBA00022448"/>
    </source>
</evidence>
<dbReference type="NCBIfam" id="TIGR01726">
    <property type="entry name" value="HEQRo_perm_3TM"/>
    <property type="match status" value="1"/>
</dbReference>
<dbReference type="PROSITE" id="PS50928">
    <property type="entry name" value="ABC_TM1"/>
    <property type="match status" value="1"/>
</dbReference>
<dbReference type="AlphaFoldDB" id="A0A1G6T7T0"/>
<evidence type="ECO:0000256" key="1">
    <source>
        <dbReference type="ARBA" id="ARBA00004429"/>
    </source>
</evidence>
<evidence type="ECO:0000259" key="12">
    <source>
        <dbReference type="PROSITE" id="PS50928"/>
    </source>
</evidence>
<evidence type="ECO:0000256" key="7">
    <source>
        <dbReference type="ARBA" id="ARBA00022970"/>
    </source>
</evidence>
<evidence type="ECO:0000313" key="13">
    <source>
        <dbReference type="EMBL" id="SDD25091.1"/>
    </source>
</evidence>
<dbReference type="PANTHER" id="PTHR30614">
    <property type="entry name" value="MEMBRANE COMPONENT OF AMINO ACID ABC TRANSPORTER"/>
    <property type="match status" value="1"/>
</dbReference>
<name>A0A1G6T7T0_9GAMM</name>
<accession>A0A1G6T7T0</accession>
<keyword evidence="9 11" id="KW-0472">Membrane</keyword>
<evidence type="ECO:0000256" key="8">
    <source>
        <dbReference type="ARBA" id="ARBA00022989"/>
    </source>
</evidence>
<organism evidence="13 14">
    <name type="scientific">Ectopseudomonas chengduensis</name>
    <dbReference type="NCBI Taxonomy" id="489632"/>
    <lineage>
        <taxon>Bacteria</taxon>
        <taxon>Pseudomonadati</taxon>
        <taxon>Pseudomonadota</taxon>
        <taxon>Gammaproteobacteria</taxon>
        <taxon>Pseudomonadales</taxon>
        <taxon>Pseudomonadaceae</taxon>
        <taxon>Ectopseudomonas</taxon>
    </lineage>
</organism>
<dbReference type="GO" id="GO:0043190">
    <property type="term" value="C:ATP-binding cassette (ABC) transporter complex"/>
    <property type="evidence" value="ECO:0007669"/>
    <property type="project" value="InterPro"/>
</dbReference>
<keyword evidence="3 11" id="KW-0813">Transport</keyword>
<keyword evidence="7" id="KW-0029">Amino-acid transport</keyword>
<reference evidence="14" key="1">
    <citation type="submission" date="2016-10" db="EMBL/GenBank/DDBJ databases">
        <authorList>
            <person name="Varghese N."/>
            <person name="Submissions S."/>
        </authorList>
    </citation>
    <scope>NUCLEOTIDE SEQUENCE [LARGE SCALE GENOMIC DNA]</scope>
    <source>
        <strain evidence="14">DSM 26382</strain>
    </source>
</reference>